<proteinExistence type="predicted"/>
<protein>
    <submittedName>
        <fullName evidence="1">Uncharacterized protein</fullName>
    </submittedName>
</protein>
<name>A0ACD0WD60_CLALS</name>
<dbReference type="EMBL" id="CP038484">
    <property type="protein sequence ID" value="QFZ25311.1"/>
    <property type="molecule type" value="Genomic_DNA"/>
</dbReference>
<evidence type="ECO:0000313" key="1">
    <source>
        <dbReference type="EMBL" id="QFZ25311.1"/>
    </source>
</evidence>
<reference evidence="2" key="1">
    <citation type="journal article" date="2019" name="MBio">
        <title>Comparative genomics for the elucidation of multidrug resistance (MDR) in Candida lusitaniae.</title>
        <authorList>
            <person name="Kannan A."/>
            <person name="Asner S.A."/>
            <person name="Trachsel E."/>
            <person name="Kelly S."/>
            <person name="Parker J."/>
            <person name="Sanglard D."/>
        </authorList>
    </citation>
    <scope>NUCLEOTIDE SEQUENCE [LARGE SCALE GENOMIC DNA]</scope>
    <source>
        <strain evidence="2">P1</strain>
    </source>
</reference>
<accession>A0ACD0WD60</accession>
<dbReference type="Proteomes" id="UP000326582">
    <property type="component" value="Chromosome 1"/>
</dbReference>
<gene>
    <name evidence="1" type="ORF">EJF14_10402</name>
</gene>
<evidence type="ECO:0000313" key="2">
    <source>
        <dbReference type="Proteomes" id="UP000326582"/>
    </source>
</evidence>
<sequence>MSDPTILTEDTHSSSSLSDSIGSDIDATAKQPGMHRADTILIFAFPKSKVIFDIMSGIDAITKNEYAWSFWLTFYVVLFVSLGSMINHYISIMTVGSNVLEKTVTGYTGDISSYGNRDSSDTRAWWSWIDDDKSNRVVMTSFLVCSGIAAATYGSGQDGKCFVAFLIMSLATVFIVLSVAAKTYHETTVNRARPMKSI</sequence>
<keyword evidence="2" id="KW-1185">Reference proteome</keyword>
<organism evidence="1 2">
    <name type="scientific">Clavispora lusitaniae</name>
    <name type="common">Candida lusitaniae</name>
    <dbReference type="NCBI Taxonomy" id="36911"/>
    <lineage>
        <taxon>Eukaryota</taxon>
        <taxon>Fungi</taxon>
        <taxon>Dikarya</taxon>
        <taxon>Ascomycota</taxon>
        <taxon>Saccharomycotina</taxon>
        <taxon>Pichiomycetes</taxon>
        <taxon>Metschnikowiaceae</taxon>
        <taxon>Clavispora</taxon>
    </lineage>
</organism>